<dbReference type="Gene3D" id="1.10.357.10">
    <property type="entry name" value="Tetracycline Repressor, domain 2"/>
    <property type="match status" value="1"/>
</dbReference>
<dbReference type="InterPro" id="IPR001647">
    <property type="entry name" value="HTH_TetR"/>
</dbReference>
<dbReference type="InterPro" id="IPR009057">
    <property type="entry name" value="Homeodomain-like_sf"/>
</dbReference>
<sequence length="194" mass="22962">MDGFEKRTQLKRQNIKEAALDLFTRNGIKKVSISQIAKEANVSQVTIYNYFDSKENLLKEAMEYYVEKSFEHYQRLLDASIPFPDKIEKMIFQKTEITGTIHEEIYAYFLDNSEEQASYLEKIYQEKSVPFFQQLISEGKESGFIREDLSENAILLFLHMFNDYMQKKDLSEILLPITEDIMHLFFYGIMGKRN</sequence>
<evidence type="ECO:0000259" key="4">
    <source>
        <dbReference type="PROSITE" id="PS50977"/>
    </source>
</evidence>
<dbReference type="EMBL" id="JBHSDT010000001">
    <property type="protein sequence ID" value="MFC4401555.1"/>
    <property type="molecule type" value="Genomic_DNA"/>
</dbReference>
<feature type="DNA-binding region" description="H-T-H motif" evidence="3">
    <location>
        <begin position="32"/>
        <end position="51"/>
    </location>
</feature>
<protein>
    <submittedName>
        <fullName evidence="5">TetR/AcrR family transcriptional regulator</fullName>
    </submittedName>
</protein>
<dbReference type="PANTHER" id="PTHR43479:SF21">
    <property type="entry name" value="TRANSCRIPTIONAL REGULATOR, TETR FAMILY"/>
    <property type="match status" value="1"/>
</dbReference>
<accession>A0ABV8WNW9</accession>
<keyword evidence="1" id="KW-0678">Repressor</keyword>
<dbReference type="SUPFAM" id="SSF46689">
    <property type="entry name" value="Homeodomain-like"/>
    <property type="match status" value="1"/>
</dbReference>
<dbReference type="PRINTS" id="PR00455">
    <property type="entry name" value="HTHTETR"/>
</dbReference>
<gene>
    <name evidence="5" type="ORF">ACFOY7_00390</name>
</gene>
<name>A0ABV8WNW9_9BACI</name>
<dbReference type="Gene3D" id="1.10.10.60">
    <property type="entry name" value="Homeodomain-like"/>
    <property type="match status" value="1"/>
</dbReference>
<dbReference type="InterPro" id="IPR050624">
    <property type="entry name" value="HTH-type_Tx_Regulator"/>
</dbReference>
<evidence type="ECO:0000313" key="5">
    <source>
        <dbReference type="EMBL" id="MFC4401555.1"/>
    </source>
</evidence>
<dbReference type="RefSeq" id="WP_390248253.1">
    <property type="nucleotide sequence ID" value="NZ_JBHSDT010000001.1"/>
</dbReference>
<dbReference type="Proteomes" id="UP001595882">
    <property type="component" value="Unassembled WGS sequence"/>
</dbReference>
<comment type="caution">
    <text evidence="5">The sequence shown here is derived from an EMBL/GenBank/DDBJ whole genome shotgun (WGS) entry which is preliminary data.</text>
</comment>
<evidence type="ECO:0000256" key="2">
    <source>
        <dbReference type="ARBA" id="ARBA00023125"/>
    </source>
</evidence>
<dbReference type="PROSITE" id="PS50977">
    <property type="entry name" value="HTH_TETR_2"/>
    <property type="match status" value="1"/>
</dbReference>
<reference evidence="6" key="1">
    <citation type="journal article" date="2019" name="Int. J. Syst. Evol. Microbiol.">
        <title>The Global Catalogue of Microorganisms (GCM) 10K type strain sequencing project: providing services to taxonomists for standard genome sequencing and annotation.</title>
        <authorList>
            <consortium name="The Broad Institute Genomics Platform"/>
            <consortium name="The Broad Institute Genome Sequencing Center for Infectious Disease"/>
            <person name="Wu L."/>
            <person name="Ma J."/>
        </authorList>
    </citation>
    <scope>NUCLEOTIDE SEQUENCE [LARGE SCALE GENOMIC DNA]</scope>
    <source>
        <strain evidence="6">CCUG 37865</strain>
    </source>
</reference>
<organism evidence="5 6">
    <name type="scientific">Gracilibacillus xinjiangensis</name>
    <dbReference type="NCBI Taxonomy" id="1193282"/>
    <lineage>
        <taxon>Bacteria</taxon>
        <taxon>Bacillati</taxon>
        <taxon>Bacillota</taxon>
        <taxon>Bacilli</taxon>
        <taxon>Bacillales</taxon>
        <taxon>Bacillaceae</taxon>
        <taxon>Gracilibacillus</taxon>
    </lineage>
</organism>
<evidence type="ECO:0000313" key="6">
    <source>
        <dbReference type="Proteomes" id="UP001595882"/>
    </source>
</evidence>
<evidence type="ECO:0000256" key="3">
    <source>
        <dbReference type="PROSITE-ProRule" id="PRU00335"/>
    </source>
</evidence>
<evidence type="ECO:0000256" key="1">
    <source>
        <dbReference type="ARBA" id="ARBA00022491"/>
    </source>
</evidence>
<dbReference type="Pfam" id="PF00440">
    <property type="entry name" value="TetR_N"/>
    <property type="match status" value="1"/>
</dbReference>
<feature type="domain" description="HTH tetR-type" evidence="4">
    <location>
        <begin position="9"/>
        <end position="69"/>
    </location>
</feature>
<dbReference type="PANTHER" id="PTHR43479">
    <property type="entry name" value="ACREF/ENVCD OPERON REPRESSOR-RELATED"/>
    <property type="match status" value="1"/>
</dbReference>
<keyword evidence="2 3" id="KW-0238">DNA-binding</keyword>
<proteinExistence type="predicted"/>
<keyword evidence="6" id="KW-1185">Reference proteome</keyword>